<sequence>MAIISQPETKEQILSAFQKLLAEKKKNESKVYTKEEAAKKEKNQELIEVAATYTVDSIVNGMASLQLNFGSIIHDLSARLSTEFSKLDELKQAIAIEKQHLENLQQIRLVADALHILNQEHQEKLQTLENQAALQKEVIEKEKNQLRKAWEKEEAEFELSVAEENELLLKQRAQEKADYDYEMERLRKVEMDRYEETKRQQQRSLKEQNEEKEKDWQVREKYLEDNQAEFAENENKIAGFEEELKKAYIKAKEEAIKEAEREAKVKTDLFEKEWESTQQGYDLKVTSLEATIQRQNEQINNLIAQLQEATKQAQELAMKAFQTSGNNG</sequence>
<name>A0AAU8JIC7_9CYAN</name>
<organism evidence="2">
    <name type="scientific">Planktothricoides raciborskii GIHE-MW2</name>
    <dbReference type="NCBI Taxonomy" id="2792601"/>
    <lineage>
        <taxon>Bacteria</taxon>
        <taxon>Bacillati</taxon>
        <taxon>Cyanobacteriota</taxon>
        <taxon>Cyanophyceae</taxon>
        <taxon>Oscillatoriophycideae</taxon>
        <taxon>Oscillatoriales</taxon>
        <taxon>Oscillatoriaceae</taxon>
        <taxon>Planktothricoides</taxon>
    </lineage>
</organism>
<evidence type="ECO:0000313" key="2">
    <source>
        <dbReference type="EMBL" id="XCM38598.1"/>
    </source>
</evidence>
<reference evidence="2" key="1">
    <citation type="submission" date="2024-07" db="EMBL/GenBank/DDBJ databases">
        <authorList>
            <person name="Kim Y.J."/>
            <person name="Jeong J.Y."/>
        </authorList>
    </citation>
    <scope>NUCLEOTIDE SEQUENCE</scope>
    <source>
        <strain evidence="2">GIHE-MW2</strain>
    </source>
</reference>
<evidence type="ECO:0000256" key="1">
    <source>
        <dbReference type="SAM" id="Coils"/>
    </source>
</evidence>
<dbReference type="RefSeq" id="WP_354635864.1">
    <property type="nucleotide sequence ID" value="NZ_CP159837.1"/>
</dbReference>
<dbReference type="AlphaFoldDB" id="A0AAU8JIC7"/>
<feature type="coiled-coil region" evidence="1">
    <location>
        <begin position="191"/>
        <end position="319"/>
    </location>
</feature>
<dbReference type="EMBL" id="CP159837">
    <property type="protein sequence ID" value="XCM38598.1"/>
    <property type="molecule type" value="Genomic_DNA"/>
</dbReference>
<evidence type="ECO:0008006" key="3">
    <source>
        <dbReference type="Google" id="ProtNLM"/>
    </source>
</evidence>
<accession>A0AAU8JIC7</accession>
<keyword evidence="1" id="KW-0175">Coiled coil</keyword>
<proteinExistence type="predicted"/>
<gene>
    <name evidence="2" type="ORF">ABWT76_001456</name>
</gene>
<feature type="coiled-coil region" evidence="1">
    <location>
        <begin position="87"/>
        <end position="156"/>
    </location>
</feature>
<protein>
    <recommendedName>
        <fullName evidence="3">Myosin heavy chain</fullName>
    </recommendedName>
</protein>